<evidence type="ECO:0000313" key="2">
    <source>
        <dbReference type="Proteomes" id="UP001552299"/>
    </source>
</evidence>
<dbReference type="AlphaFoldDB" id="A0ABD0U0W1"/>
<organism evidence="1 2">
    <name type="scientific">Dendrobium thyrsiflorum</name>
    <name type="common">Pinecone-like raceme dendrobium</name>
    <name type="synonym">Orchid</name>
    <dbReference type="NCBI Taxonomy" id="117978"/>
    <lineage>
        <taxon>Eukaryota</taxon>
        <taxon>Viridiplantae</taxon>
        <taxon>Streptophyta</taxon>
        <taxon>Embryophyta</taxon>
        <taxon>Tracheophyta</taxon>
        <taxon>Spermatophyta</taxon>
        <taxon>Magnoliopsida</taxon>
        <taxon>Liliopsida</taxon>
        <taxon>Asparagales</taxon>
        <taxon>Orchidaceae</taxon>
        <taxon>Epidendroideae</taxon>
        <taxon>Malaxideae</taxon>
        <taxon>Dendrobiinae</taxon>
        <taxon>Dendrobium</taxon>
    </lineage>
</organism>
<proteinExistence type="predicted"/>
<sequence>MSLLKGSRDTMVMETVEGLLEMKREREREGRGCAGEEQSLCSFRLPKVVADVQALMHKFRRNYHAQITRYKKSTDVNSSGVFETVRCLFCKLISPESSRHILQSKTTPSAFTLHLHGLTLTPSLLLSMHYADHNTAFIWLLSRSPHFTLICTVPFTTIVPHPNFSTSLCRLQKQCSTACLRDFSFALR</sequence>
<evidence type="ECO:0000313" key="1">
    <source>
        <dbReference type="EMBL" id="KAL0905606.1"/>
    </source>
</evidence>
<dbReference type="Proteomes" id="UP001552299">
    <property type="component" value="Unassembled WGS sequence"/>
</dbReference>
<comment type="caution">
    <text evidence="1">The sequence shown here is derived from an EMBL/GenBank/DDBJ whole genome shotgun (WGS) entry which is preliminary data.</text>
</comment>
<accession>A0ABD0U0W1</accession>
<gene>
    <name evidence="1" type="ORF">M5K25_024039</name>
</gene>
<dbReference type="EMBL" id="JANQDX010000018">
    <property type="protein sequence ID" value="KAL0905606.1"/>
    <property type="molecule type" value="Genomic_DNA"/>
</dbReference>
<keyword evidence="2" id="KW-1185">Reference proteome</keyword>
<name>A0ABD0U0W1_DENTH</name>
<protein>
    <submittedName>
        <fullName evidence="1">Uncharacterized protein</fullName>
    </submittedName>
</protein>
<reference evidence="1 2" key="1">
    <citation type="journal article" date="2024" name="Plant Biotechnol. J.">
        <title>Dendrobium thyrsiflorum genome and its molecular insights into genes involved in important horticultural traits.</title>
        <authorList>
            <person name="Chen B."/>
            <person name="Wang J.Y."/>
            <person name="Zheng P.J."/>
            <person name="Li K.L."/>
            <person name="Liang Y.M."/>
            <person name="Chen X.F."/>
            <person name="Zhang C."/>
            <person name="Zhao X."/>
            <person name="He X."/>
            <person name="Zhang G.Q."/>
            <person name="Liu Z.J."/>
            <person name="Xu Q."/>
        </authorList>
    </citation>
    <scope>NUCLEOTIDE SEQUENCE [LARGE SCALE GENOMIC DNA]</scope>
    <source>
        <strain evidence="1">GZMU011</strain>
    </source>
</reference>